<keyword evidence="1" id="KW-0472">Membrane</keyword>
<sequence>MSALLGHALAAAPLAAPLPASLTTDGMATTAEAVLFWVLAPIMVLAALSLLFARKAVHAALAVVLVMISLAFLYVAQDAVFLGVVQVVVYTGAVMMLFLFVLMLVGVDASDSLVETIRGQRWIGVLAGLGLGVVLAGVVGRATYGPARGLAEANEASNPVAIAHVVFGEYVLAFEVVGALLVTAALGALVYTHRTRLTPRVGQKERADARVAAGAHPVSLPAPGVYARHNAMDVPALDPQGRPIEDSVPRVLRVRGQEADAAEFAARIERVLSGRAADDRLVPGPSTGDGPTPPPAADPDGARVGVPDVDAAVSDTGQDGPSTGPRGVAGQEDRA</sequence>
<feature type="transmembrane region" description="Helical" evidence="1">
    <location>
        <begin position="88"/>
        <end position="110"/>
    </location>
</feature>
<organism evidence="3 4">
    <name type="scientific">Cellulomonas biazotea</name>
    <dbReference type="NCBI Taxonomy" id="1709"/>
    <lineage>
        <taxon>Bacteria</taxon>
        <taxon>Bacillati</taxon>
        <taxon>Actinomycetota</taxon>
        <taxon>Actinomycetes</taxon>
        <taxon>Micrococcales</taxon>
        <taxon>Cellulomonadaceae</taxon>
        <taxon>Cellulomonas</taxon>
    </lineage>
</organism>
<dbReference type="GO" id="GO:0008137">
    <property type="term" value="F:NADH dehydrogenase (ubiquinone) activity"/>
    <property type="evidence" value="ECO:0007669"/>
    <property type="project" value="UniProtKB-UniRule"/>
</dbReference>
<dbReference type="InterPro" id="IPR042106">
    <property type="entry name" value="Nuo/plastoQ_OxRdtase_6_NuoJ"/>
</dbReference>
<accession>A0A402DUN9</accession>
<dbReference type="GO" id="GO:0005886">
    <property type="term" value="C:plasma membrane"/>
    <property type="evidence" value="ECO:0007669"/>
    <property type="project" value="UniProtKB-SubCell"/>
</dbReference>
<reference evidence="3 4" key="1">
    <citation type="submission" date="2019-01" db="EMBL/GenBank/DDBJ databases">
        <title>Draft genome sequence of Cellulomonas takizawaensis strain TKZ-21.</title>
        <authorList>
            <person name="Yamamura H."/>
            <person name="Hayashi T."/>
            <person name="Hamada M."/>
            <person name="Serisawa Y."/>
            <person name="Matsuyama K."/>
            <person name="Nakagawa Y."/>
            <person name="Otoguro M."/>
            <person name="Yanagida F."/>
            <person name="Hayakawa M."/>
        </authorList>
    </citation>
    <scope>NUCLEOTIDE SEQUENCE [LARGE SCALE GENOMIC DNA]</scope>
    <source>
        <strain evidence="3 4">NBRC12680</strain>
    </source>
</reference>
<dbReference type="PANTHER" id="PTHR33269">
    <property type="entry name" value="NADH-UBIQUINONE OXIDOREDUCTASE CHAIN 6"/>
    <property type="match status" value="1"/>
</dbReference>
<keyword evidence="1" id="KW-0520">NAD</keyword>
<evidence type="ECO:0000313" key="3">
    <source>
        <dbReference type="EMBL" id="GCE77812.1"/>
    </source>
</evidence>
<keyword evidence="1" id="KW-1133">Transmembrane helix</keyword>
<keyword evidence="3" id="KW-0830">Ubiquinone</keyword>
<feature type="region of interest" description="Disordered" evidence="2">
    <location>
        <begin position="276"/>
        <end position="335"/>
    </location>
</feature>
<evidence type="ECO:0000313" key="4">
    <source>
        <dbReference type="Proteomes" id="UP000289954"/>
    </source>
</evidence>
<comment type="subcellular location">
    <subcellularLocation>
        <location evidence="1">Cell membrane</location>
        <topology evidence="1">Multi-pass membrane protein</topology>
    </subcellularLocation>
</comment>
<name>A0A402DUN9_9CELL</name>
<dbReference type="Gene3D" id="1.20.120.1200">
    <property type="entry name" value="NADH-ubiquinone/plastoquinone oxidoreductase chain 6, subunit NuoJ"/>
    <property type="match status" value="1"/>
</dbReference>
<feature type="transmembrane region" description="Helical" evidence="1">
    <location>
        <begin position="33"/>
        <end position="52"/>
    </location>
</feature>
<keyword evidence="1" id="KW-1003">Cell membrane</keyword>
<keyword evidence="1" id="KW-0812">Transmembrane</keyword>
<dbReference type="NCBIfam" id="NF005165">
    <property type="entry name" value="PRK06638.1-5"/>
    <property type="match status" value="1"/>
</dbReference>
<feature type="transmembrane region" description="Helical" evidence="1">
    <location>
        <begin position="170"/>
        <end position="191"/>
    </location>
</feature>
<keyword evidence="4" id="KW-1185">Reference proteome</keyword>
<dbReference type="InterPro" id="IPR001457">
    <property type="entry name" value="NADH_UbQ/plastoQ_OxRdtase_su6"/>
</dbReference>
<dbReference type="Proteomes" id="UP000289954">
    <property type="component" value="Unassembled WGS sequence"/>
</dbReference>
<dbReference type="PANTHER" id="PTHR33269:SF19">
    <property type="entry name" value="NADH-QUINONE OXIDOREDUCTASE SUBUNIT J"/>
    <property type="match status" value="1"/>
</dbReference>
<gene>
    <name evidence="3" type="ORF">CBZ_28680</name>
</gene>
<keyword evidence="1" id="KW-0874">Quinone</keyword>
<comment type="catalytic activity">
    <reaction evidence="1">
        <text>a quinone + NADH + 5 H(+)(in) = a quinol + NAD(+) + 4 H(+)(out)</text>
        <dbReference type="Rhea" id="RHEA:57888"/>
        <dbReference type="ChEBI" id="CHEBI:15378"/>
        <dbReference type="ChEBI" id="CHEBI:24646"/>
        <dbReference type="ChEBI" id="CHEBI:57540"/>
        <dbReference type="ChEBI" id="CHEBI:57945"/>
        <dbReference type="ChEBI" id="CHEBI:132124"/>
    </reaction>
</comment>
<feature type="transmembrane region" description="Helical" evidence="1">
    <location>
        <begin position="122"/>
        <end position="144"/>
    </location>
</feature>
<comment type="caution">
    <text evidence="3">The sequence shown here is derived from an EMBL/GenBank/DDBJ whole genome shotgun (WGS) entry which is preliminary data.</text>
</comment>
<proteinExistence type="inferred from homology"/>
<evidence type="ECO:0000256" key="1">
    <source>
        <dbReference type="RuleBase" id="RU004429"/>
    </source>
</evidence>
<dbReference type="AlphaFoldDB" id="A0A402DUN9"/>
<evidence type="ECO:0000256" key="2">
    <source>
        <dbReference type="SAM" id="MobiDB-lite"/>
    </source>
</evidence>
<comment type="similarity">
    <text evidence="1">Belongs to the complex I subunit 6 family.</text>
</comment>
<dbReference type="EMBL" id="BIMR01000257">
    <property type="protein sequence ID" value="GCE77812.1"/>
    <property type="molecule type" value="Genomic_DNA"/>
</dbReference>
<feature type="transmembrane region" description="Helical" evidence="1">
    <location>
        <begin position="59"/>
        <end position="76"/>
    </location>
</feature>
<dbReference type="EC" id="7.1.1.-" evidence="1"/>
<comment type="function">
    <text evidence="1">NDH-1 shuttles electrons from NADH, via FMN and iron-sulfur (Fe-S) centers, to quinones in the respiratory chain. Couples the redox reaction to proton translocation (for every two electrons transferred, four hydrogen ions are translocated across the cytoplasmic membrane), and thus conserves the redox energy in a proton gradient.</text>
</comment>
<protein>
    <recommendedName>
        <fullName evidence="1">NADH-quinone oxidoreductase subunit J</fullName>
        <ecNumber evidence="1">7.1.1.-</ecNumber>
    </recommendedName>
</protein>
<dbReference type="Pfam" id="PF00499">
    <property type="entry name" value="Oxidored_q3"/>
    <property type="match status" value="1"/>
</dbReference>
<dbReference type="GO" id="GO:0048038">
    <property type="term" value="F:quinone binding"/>
    <property type="evidence" value="ECO:0007669"/>
    <property type="project" value="UniProtKB-UniRule"/>
</dbReference>